<feature type="domain" description="Luciferase-like" evidence="5">
    <location>
        <begin position="3"/>
        <end position="229"/>
    </location>
</feature>
<reference evidence="6 7" key="1">
    <citation type="submission" date="2019-09" db="EMBL/GenBank/DDBJ databases">
        <title>Nocardioides panacisoli sp. nov., isolated from the soil of a ginseng field.</title>
        <authorList>
            <person name="Cho C."/>
        </authorList>
    </citation>
    <scope>NUCLEOTIDE SEQUENCE [LARGE SCALE GENOMIC DNA]</scope>
    <source>
        <strain evidence="6 7">BN140041</strain>
    </source>
</reference>
<evidence type="ECO:0000256" key="1">
    <source>
        <dbReference type="ARBA" id="ARBA00022630"/>
    </source>
</evidence>
<proteinExistence type="predicted"/>
<dbReference type="InterPro" id="IPR036661">
    <property type="entry name" value="Luciferase-like_sf"/>
</dbReference>
<evidence type="ECO:0000313" key="7">
    <source>
        <dbReference type="Proteomes" id="UP000324351"/>
    </source>
</evidence>
<sequence length="292" mass="31150">MRLGAMVLQTRPWHQLSDEFRAIEEVGYDVAYVADHLTHATMPGRWLGDAFTTLAAASGVTRRLELGTLVASAAYRTPVPLARAMATVTDISGGRLVVGLGAGSPACAAADRAAHPSAPEMMDRFVDLVEGLCQVWDQAAEWRGSGLAFEGVETLPLPPGVTAPHLLLAAHGRRGLDLVARHGDGWSTYGGVGVADLTPDEFWTRVGEQAAGLTAACERHGRDPSTPRRSLLVGFGKLRPTESVGSFLDAVERASTAGFDEVVVYWPEGEPGDRFWSDPEVHAEALSRLGKT</sequence>
<protein>
    <submittedName>
        <fullName evidence="6">LLM class flavin-dependent oxidoreductase</fullName>
    </submittedName>
</protein>
<gene>
    <name evidence="6" type="ORF">F0U47_04005</name>
</gene>
<dbReference type="Gene3D" id="3.20.20.30">
    <property type="entry name" value="Luciferase-like domain"/>
    <property type="match status" value="1"/>
</dbReference>
<keyword evidence="3" id="KW-0560">Oxidoreductase</keyword>
<reference evidence="6 7" key="2">
    <citation type="submission" date="2019-09" db="EMBL/GenBank/DDBJ databases">
        <authorList>
            <person name="Jin C."/>
        </authorList>
    </citation>
    <scope>NUCLEOTIDE SEQUENCE [LARGE SCALE GENOMIC DNA]</scope>
    <source>
        <strain evidence="6 7">BN140041</strain>
    </source>
</reference>
<evidence type="ECO:0000259" key="5">
    <source>
        <dbReference type="Pfam" id="PF00296"/>
    </source>
</evidence>
<dbReference type="SUPFAM" id="SSF51679">
    <property type="entry name" value="Bacterial luciferase-like"/>
    <property type="match status" value="1"/>
</dbReference>
<evidence type="ECO:0000313" key="6">
    <source>
        <dbReference type="EMBL" id="KAA1429507.1"/>
    </source>
</evidence>
<dbReference type="GO" id="GO:0008726">
    <property type="term" value="F:alkanesulfonate monooxygenase activity"/>
    <property type="evidence" value="ECO:0007669"/>
    <property type="project" value="TreeGrafter"/>
</dbReference>
<dbReference type="AlphaFoldDB" id="A0A5B1MC50"/>
<keyword evidence="2" id="KW-0288">FMN</keyword>
<evidence type="ECO:0000256" key="3">
    <source>
        <dbReference type="ARBA" id="ARBA00023002"/>
    </source>
</evidence>
<organism evidence="6 7">
    <name type="scientific">Nocardioides antri</name>
    <dbReference type="NCBI Taxonomy" id="2607659"/>
    <lineage>
        <taxon>Bacteria</taxon>
        <taxon>Bacillati</taxon>
        <taxon>Actinomycetota</taxon>
        <taxon>Actinomycetes</taxon>
        <taxon>Propionibacteriales</taxon>
        <taxon>Nocardioidaceae</taxon>
        <taxon>Nocardioides</taxon>
    </lineage>
</organism>
<dbReference type="InterPro" id="IPR011251">
    <property type="entry name" value="Luciferase-like_dom"/>
</dbReference>
<dbReference type="PANTHER" id="PTHR42847">
    <property type="entry name" value="ALKANESULFONATE MONOOXYGENASE"/>
    <property type="match status" value="1"/>
</dbReference>
<comment type="caution">
    <text evidence="6">The sequence shown here is derived from an EMBL/GenBank/DDBJ whole genome shotgun (WGS) entry which is preliminary data.</text>
</comment>
<evidence type="ECO:0000256" key="4">
    <source>
        <dbReference type="ARBA" id="ARBA00023033"/>
    </source>
</evidence>
<accession>A0A5B1MC50</accession>
<keyword evidence="4" id="KW-0503">Monooxygenase</keyword>
<name>A0A5B1MC50_9ACTN</name>
<dbReference type="Pfam" id="PF00296">
    <property type="entry name" value="Bac_luciferase"/>
    <property type="match status" value="1"/>
</dbReference>
<dbReference type="GO" id="GO:0046306">
    <property type="term" value="P:alkanesulfonate catabolic process"/>
    <property type="evidence" value="ECO:0007669"/>
    <property type="project" value="TreeGrafter"/>
</dbReference>
<dbReference type="Proteomes" id="UP000324351">
    <property type="component" value="Unassembled WGS sequence"/>
</dbReference>
<dbReference type="InterPro" id="IPR050172">
    <property type="entry name" value="SsuD_RutA_monooxygenase"/>
</dbReference>
<dbReference type="PANTHER" id="PTHR42847:SF4">
    <property type="entry name" value="ALKANESULFONATE MONOOXYGENASE-RELATED"/>
    <property type="match status" value="1"/>
</dbReference>
<evidence type="ECO:0000256" key="2">
    <source>
        <dbReference type="ARBA" id="ARBA00022643"/>
    </source>
</evidence>
<dbReference type="EMBL" id="VUJW01000001">
    <property type="protein sequence ID" value="KAA1429507.1"/>
    <property type="molecule type" value="Genomic_DNA"/>
</dbReference>
<keyword evidence="7" id="KW-1185">Reference proteome</keyword>
<keyword evidence="1" id="KW-0285">Flavoprotein</keyword>